<evidence type="ECO:0000259" key="8">
    <source>
        <dbReference type="Pfam" id="PF02687"/>
    </source>
</evidence>
<feature type="transmembrane region" description="Helical" evidence="7">
    <location>
        <begin position="535"/>
        <end position="555"/>
    </location>
</feature>
<evidence type="ECO:0000313" key="11">
    <source>
        <dbReference type="Proteomes" id="UP000269669"/>
    </source>
</evidence>
<proteinExistence type="inferred from homology"/>
<feature type="transmembrane region" description="Helical" evidence="7">
    <location>
        <begin position="91"/>
        <end position="112"/>
    </location>
</feature>
<evidence type="ECO:0000256" key="7">
    <source>
        <dbReference type="SAM" id="Phobius"/>
    </source>
</evidence>
<organism evidence="10 11">
    <name type="scientific">Edaphobacter aggregans</name>
    <dbReference type="NCBI Taxonomy" id="570835"/>
    <lineage>
        <taxon>Bacteria</taxon>
        <taxon>Pseudomonadati</taxon>
        <taxon>Acidobacteriota</taxon>
        <taxon>Terriglobia</taxon>
        <taxon>Terriglobales</taxon>
        <taxon>Acidobacteriaceae</taxon>
        <taxon>Edaphobacter</taxon>
    </lineage>
</organism>
<protein>
    <submittedName>
        <fullName evidence="10">Putative permease</fullName>
    </submittedName>
</protein>
<evidence type="ECO:0000313" key="10">
    <source>
        <dbReference type="EMBL" id="RSL19047.1"/>
    </source>
</evidence>
<evidence type="ECO:0000256" key="1">
    <source>
        <dbReference type="ARBA" id="ARBA00004651"/>
    </source>
</evidence>
<dbReference type="Proteomes" id="UP000269669">
    <property type="component" value="Unassembled WGS sequence"/>
</dbReference>
<comment type="caution">
    <text evidence="10">The sequence shown here is derived from an EMBL/GenBank/DDBJ whole genome shotgun (WGS) entry which is preliminary data.</text>
</comment>
<gene>
    <name evidence="10" type="ORF">EDE15_4663</name>
</gene>
<dbReference type="InterPro" id="IPR050250">
    <property type="entry name" value="Macrolide_Exporter_MacB"/>
</dbReference>
<feature type="transmembrane region" description="Helical" evidence="7">
    <location>
        <begin position="501"/>
        <end position="523"/>
    </location>
</feature>
<keyword evidence="2" id="KW-1003">Cell membrane</keyword>
<evidence type="ECO:0000259" key="9">
    <source>
        <dbReference type="Pfam" id="PF12704"/>
    </source>
</evidence>
<dbReference type="InterPro" id="IPR025857">
    <property type="entry name" value="MacB_PCD"/>
</dbReference>
<feature type="transmembrane region" description="Helical" evidence="7">
    <location>
        <begin position="183"/>
        <end position="205"/>
    </location>
</feature>
<feature type="transmembrane region" description="Helical" evidence="7">
    <location>
        <begin position="35"/>
        <end position="60"/>
    </location>
</feature>
<dbReference type="InterPro" id="IPR003838">
    <property type="entry name" value="ABC3_permease_C"/>
</dbReference>
<dbReference type="AlphaFoldDB" id="A0A3R9QDZ1"/>
<dbReference type="Pfam" id="PF12704">
    <property type="entry name" value="MacB_PCD"/>
    <property type="match status" value="1"/>
</dbReference>
<evidence type="ECO:0000256" key="2">
    <source>
        <dbReference type="ARBA" id="ARBA00022475"/>
    </source>
</evidence>
<evidence type="ECO:0000256" key="5">
    <source>
        <dbReference type="ARBA" id="ARBA00023136"/>
    </source>
</evidence>
<feature type="domain" description="ABC3 transporter permease C-terminal" evidence="8">
    <location>
        <begin position="43"/>
        <end position="161"/>
    </location>
</feature>
<keyword evidence="11" id="KW-1185">Reference proteome</keyword>
<evidence type="ECO:0000256" key="4">
    <source>
        <dbReference type="ARBA" id="ARBA00022989"/>
    </source>
</evidence>
<accession>A0A3R9QDZ1</accession>
<dbReference type="Pfam" id="PF02687">
    <property type="entry name" value="FtsX"/>
    <property type="match status" value="2"/>
</dbReference>
<dbReference type="GO" id="GO:0005886">
    <property type="term" value="C:plasma membrane"/>
    <property type="evidence" value="ECO:0007669"/>
    <property type="project" value="UniProtKB-SubCell"/>
</dbReference>
<feature type="transmembrane region" description="Helical" evidence="7">
    <location>
        <begin position="132"/>
        <end position="153"/>
    </location>
</feature>
<reference evidence="10 11" key="1">
    <citation type="submission" date="2018-12" db="EMBL/GenBank/DDBJ databases">
        <title>Sequencing of bacterial isolates from soil warming experiment in Harvard Forest, Massachusetts, USA.</title>
        <authorList>
            <person name="Deangelis K."/>
        </authorList>
    </citation>
    <scope>NUCLEOTIDE SEQUENCE [LARGE SCALE GENOMIC DNA]</scope>
    <source>
        <strain evidence="10 11">EB153</strain>
    </source>
</reference>
<keyword evidence="3 7" id="KW-0812">Transmembrane</keyword>
<dbReference type="EMBL" id="RSDW01000001">
    <property type="protein sequence ID" value="RSL19047.1"/>
    <property type="molecule type" value="Genomic_DNA"/>
</dbReference>
<evidence type="ECO:0000256" key="6">
    <source>
        <dbReference type="ARBA" id="ARBA00038076"/>
    </source>
</evidence>
<comment type="subcellular location">
    <subcellularLocation>
        <location evidence="1">Cell membrane</location>
        <topology evidence="1">Multi-pass membrane protein</topology>
    </subcellularLocation>
</comment>
<keyword evidence="4 7" id="KW-1133">Transmembrane helix</keyword>
<feature type="domain" description="MacB-like periplasmic core" evidence="9">
    <location>
        <begin position="192"/>
        <end position="406"/>
    </location>
</feature>
<sequence length="572" mass="60850">MISEQLQRQYAITWRDLNASVIPYSEVVVGHIRSILLMLLSGASLLLLIACVNVGSLVLVRSESRRREIAVRGALGATTARLVRQFVTEGLLLAGLGSGAGIIVAAALMRLLAHLVPKGMASGMPFLNGVGLNAHTVAFAGATALLAALLLATTPVLRFSFQRVRDGLTDGDRGAASGLWRRLGANLVVVELAIAVVLLTGAGLFGRSLYRLLHVPLGFDANHLATVEVAAPDSVYKGKEQTAELYREIAQRIASLPGVESAGLTSRLPVGCNCPTDGIRIVGRPYHGEHNEVNERHVSASYLSTLKATLMRGRFFTEADDASHPGVAIINQALARKFFPGVDPIGQNIADDEGGLPSVWQIVGVIDDIREGPLDVDIAPTEYFPINQTDEPSFTLAARSSQDANALLPVLVRMLRQINPDLGVSNEVSLSEKIGTTQAAMLHRFSAWLVGGFATTALILGVVGVYGVIAYSVSQRTREIGVRMALGAQRSSVYRLVLRQAGWLTLAGLAIGLFCSLGTSILMRSLLFSVYAWDPVTLLCVAALLGLASIAASFLPARRAASTDPVEALRAE</sequence>
<dbReference type="GO" id="GO:0022857">
    <property type="term" value="F:transmembrane transporter activity"/>
    <property type="evidence" value="ECO:0007669"/>
    <property type="project" value="TreeGrafter"/>
</dbReference>
<name>A0A3R9QDZ1_9BACT</name>
<dbReference type="PANTHER" id="PTHR30572">
    <property type="entry name" value="MEMBRANE COMPONENT OF TRANSPORTER-RELATED"/>
    <property type="match status" value="1"/>
</dbReference>
<feature type="transmembrane region" description="Helical" evidence="7">
    <location>
        <begin position="447"/>
        <end position="473"/>
    </location>
</feature>
<evidence type="ECO:0000256" key="3">
    <source>
        <dbReference type="ARBA" id="ARBA00022692"/>
    </source>
</evidence>
<keyword evidence="5 7" id="KW-0472">Membrane</keyword>
<feature type="domain" description="ABC3 transporter permease C-terminal" evidence="8">
    <location>
        <begin position="453"/>
        <end position="565"/>
    </location>
</feature>
<comment type="similarity">
    <text evidence="6">Belongs to the ABC-4 integral membrane protein family.</text>
</comment>
<dbReference type="PANTHER" id="PTHR30572:SF4">
    <property type="entry name" value="ABC TRANSPORTER PERMEASE YTRF"/>
    <property type="match status" value="1"/>
</dbReference>